<dbReference type="PANTHER" id="PTHR43425">
    <property type="entry name" value="OXYGEN-INSENSITIVE NADPH NITROREDUCTASE"/>
    <property type="match status" value="1"/>
</dbReference>
<dbReference type="GO" id="GO:0016491">
    <property type="term" value="F:oxidoreductase activity"/>
    <property type="evidence" value="ECO:0007669"/>
    <property type="project" value="UniProtKB-UniRule"/>
</dbReference>
<dbReference type="PANTHER" id="PTHR43425:SF2">
    <property type="entry name" value="OXYGEN-INSENSITIVE NADPH NITROREDUCTASE"/>
    <property type="match status" value="1"/>
</dbReference>
<keyword evidence="2 5" id="KW-0285">Flavoprotein</keyword>
<name>A0A5P1WZL3_9LACO</name>
<evidence type="ECO:0000313" key="8">
    <source>
        <dbReference type="Proteomes" id="UP000325295"/>
    </source>
</evidence>
<reference evidence="7 8" key="1">
    <citation type="submission" date="2019-09" db="EMBL/GenBank/DDBJ databases">
        <title>Complete Genome Sequence of Lactobacillus nenjiangensis SH-Y15, isolated from sauerkraut.</title>
        <authorList>
            <person name="Yang H."/>
        </authorList>
    </citation>
    <scope>NUCLEOTIDE SEQUENCE [LARGE SCALE GENOMIC DNA]</scope>
    <source>
        <strain evidence="7 8">SH-Y15</strain>
    </source>
</reference>
<dbReference type="EMBL" id="CP043939">
    <property type="protein sequence ID" value="QER67080.1"/>
    <property type="molecule type" value="Genomic_DNA"/>
</dbReference>
<dbReference type="RefSeq" id="WP_137601983.1">
    <property type="nucleotide sequence ID" value="NZ_BJEB01000026.1"/>
</dbReference>
<dbReference type="Proteomes" id="UP000325295">
    <property type="component" value="Chromosome"/>
</dbReference>
<dbReference type="KEGG" id="lnn:F0161_03785"/>
<protein>
    <submittedName>
        <fullName evidence="7">NADPH-dependent oxidoreductase</fullName>
    </submittedName>
</protein>
<dbReference type="InterPro" id="IPR000415">
    <property type="entry name" value="Nitroreductase-like"/>
</dbReference>
<evidence type="ECO:0000256" key="3">
    <source>
        <dbReference type="ARBA" id="ARBA00022643"/>
    </source>
</evidence>
<dbReference type="SUPFAM" id="SSF55469">
    <property type="entry name" value="FMN-dependent nitroreductase-like"/>
    <property type="match status" value="1"/>
</dbReference>
<sequence>MTANNETEALMLDHRTIRKFKDQPLDSDRVDNLLAIAQRTATSNFMQAYTVIRIKDKQQLARMSELGNHQFTGGEELVMFIADQKRNVELAQKAGQSIEYMINFDRFLGGFYDATLAAQSFALAAESEGLGSLIMGSFLDDVQATIEALELPQYTFPVLGVAIGVPDDKPEKKPRLNKSLFQMTDKYRPAPDYDAQMEDYDQRVYQYYNTRAGAPRQEKFSEMINRFAAHGNPSRDAIFSMVAHQGFKLE</sequence>
<organism evidence="7 8">
    <name type="scientific">Paucilactobacillus nenjiangensis</name>
    <dbReference type="NCBI Taxonomy" id="1296540"/>
    <lineage>
        <taxon>Bacteria</taxon>
        <taxon>Bacillati</taxon>
        <taxon>Bacillota</taxon>
        <taxon>Bacilli</taxon>
        <taxon>Lactobacillales</taxon>
        <taxon>Lactobacillaceae</taxon>
        <taxon>Paucilactobacillus</taxon>
    </lineage>
</organism>
<evidence type="ECO:0000313" key="7">
    <source>
        <dbReference type="EMBL" id="QER67080.1"/>
    </source>
</evidence>
<keyword evidence="8" id="KW-1185">Reference proteome</keyword>
<dbReference type="PIRSF" id="PIRSF005426">
    <property type="entry name" value="Frp"/>
    <property type="match status" value="1"/>
</dbReference>
<proteinExistence type="inferred from homology"/>
<dbReference type="AlphaFoldDB" id="A0A5P1WZL3"/>
<evidence type="ECO:0000259" key="6">
    <source>
        <dbReference type="Pfam" id="PF00881"/>
    </source>
</evidence>
<dbReference type="InterPro" id="IPR016446">
    <property type="entry name" value="Flavin_OxRdtase_Frp"/>
</dbReference>
<keyword evidence="5" id="KW-0521">NADP</keyword>
<keyword evidence="4 5" id="KW-0560">Oxidoreductase</keyword>
<evidence type="ECO:0000256" key="4">
    <source>
        <dbReference type="ARBA" id="ARBA00023002"/>
    </source>
</evidence>
<dbReference type="Pfam" id="PF00881">
    <property type="entry name" value="Nitroreductase"/>
    <property type="match status" value="1"/>
</dbReference>
<evidence type="ECO:0000256" key="2">
    <source>
        <dbReference type="ARBA" id="ARBA00022630"/>
    </source>
</evidence>
<comment type="similarity">
    <text evidence="1 5">Belongs to the flavin oxidoreductase frp family.</text>
</comment>
<dbReference type="Gene3D" id="3.40.109.10">
    <property type="entry name" value="NADH Oxidase"/>
    <property type="match status" value="1"/>
</dbReference>
<accession>A0A5P1WZL3</accession>
<feature type="domain" description="Nitroreductase" evidence="6">
    <location>
        <begin position="14"/>
        <end position="164"/>
    </location>
</feature>
<evidence type="ECO:0000256" key="5">
    <source>
        <dbReference type="PIRNR" id="PIRNR005426"/>
    </source>
</evidence>
<dbReference type="OrthoDB" id="9775805at2"/>
<dbReference type="InterPro" id="IPR029479">
    <property type="entry name" value="Nitroreductase"/>
</dbReference>
<keyword evidence="3 5" id="KW-0288">FMN</keyword>
<evidence type="ECO:0000256" key="1">
    <source>
        <dbReference type="ARBA" id="ARBA00008366"/>
    </source>
</evidence>
<gene>
    <name evidence="7" type="ORF">F0161_03785</name>
</gene>